<dbReference type="Gene3D" id="3.40.50.1240">
    <property type="entry name" value="Phosphoglycerate mutase-like"/>
    <property type="match status" value="1"/>
</dbReference>
<dbReference type="AlphaFoldDB" id="A0A8H3AU51"/>
<gene>
    <name evidence="4" type="ORF">RDB_LOCUS35845</name>
</gene>
<evidence type="ECO:0008006" key="6">
    <source>
        <dbReference type="Google" id="ProtNLM"/>
    </source>
</evidence>
<dbReference type="InterPro" id="IPR029033">
    <property type="entry name" value="His_PPase_superfam"/>
</dbReference>
<dbReference type="GO" id="GO:0016791">
    <property type="term" value="F:phosphatase activity"/>
    <property type="evidence" value="ECO:0007669"/>
    <property type="project" value="TreeGrafter"/>
</dbReference>
<evidence type="ECO:0000313" key="4">
    <source>
        <dbReference type="EMBL" id="CAE6438246.1"/>
    </source>
</evidence>
<dbReference type="PANTHER" id="PTHR11567">
    <property type="entry name" value="ACID PHOSPHATASE-RELATED"/>
    <property type="match status" value="1"/>
</dbReference>
<comment type="caution">
    <text evidence="4">The sequence shown here is derived from an EMBL/GenBank/DDBJ whole genome shotgun (WGS) entry which is preliminary data.</text>
</comment>
<reference evidence="4" key="1">
    <citation type="submission" date="2021-01" db="EMBL/GenBank/DDBJ databases">
        <authorList>
            <person name="Kaushik A."/>
        </authorList>
    </citation>
    <scope>NUCLEOTIDE SEQUENCE</scope>
    <source>
        <strain evidence="4">AG4-RS23</strain>
    </source>
</reference>
<dbReference type="EMBL" id="CAJMWY010000543">
    <property type="protein sequence ID" value="CAE6438246.1"/>
    <property type="molecule type" value="Genomic_DNA"/>
</dbReference>
<evidence type="ECO:0000313" key="5">
    <source>
        <dbReference type="Proteomes" id="UP000663861"/>
    </source>
</evidence>
<dbReference type="Proteomes" id="UP000663861">
    <property type="component" value="Unassembled WGS sequence"/>
</dbReference>
<protein>
    <recommendedName>
        <fullName evidence="6">Phosphoglycerate mutase-like protein</fullName>
    </recommendedName>
</protein>
<dbReference type="PANTHER" id="PTHR11567:SF110">
    <property type="entry name" value="2-PHOSPHOXYLOSE PHOSPHATASE 1"/>
    <property type="match status" value="1"/>
</dbReference>
<dbReference type="CDD" id="cd07061">
    <property type="entry name" value="HP_HAP_like"/>
    <property type="match status" value="1"/>
</dbReference>
<dbReference type="InterPro" id="IPR050645">
    <property type="entry name" value="Histidine_acid_phosphatase"/>
</dbReference>
<dbReference type="InterPro" id="IPR000560">
    <property type="entry name" value="His_Pase_clade-2"/>
</dbReference>
<dbReference type="Pfam" id="PF00328">
    <property type="entry name" value="His_Phos_2"/>
    <property type="match status" value="1"/>
</dbReference>
<comment type="similarity">
    <text evidence="1">Belongs to the histidine acid phosphatase family.</text>
</comment>
<keyword evidence="2" id="KW-0378">Hydrolase</keyword>
<evidence type="ECO:0000256" key="1">
    <source>
        <dbReference type="ARBA" id="ARBA00005375"/>
    </source>
</evidence>
<proteinExistence type="inferred from homology"/>
<feature type="compositionally biased region" description="Low complexity" evidence="3">
    <location>
        <begin position="156"/>
        <end position="168"/>
    </location>
</feature>
<dbReference type="SUPFAM" id="SSF53254">
    <property type="entry name" value="Phosphoglycerate mutase-like"/>
    <property type="match status" value="1"/>
</dbReference>
<name>A0A8H3AU51_9AGAM</name>
<sequence>MTSLDPSHLPEFGWKPQPRARGEAVYEQHYAPLPLKTLPDLRFEQAYLSALKPFVHIRADEQVKDKAKSQGSVEEPVVEATSLAGPVGFDIVSQGAGVSRYGIPERVEWGKIAWVTIRDQVISPLVQGTVWGSASIFLGPASKKVAVSLREMFVGPSNQQSPPSAPRSSRGENMGFATGSFSGGLSEDQHIFEPSSDWDSITSSMGLLSEREYDPAPSGLKLEQVHVYVRHGERTPVGIRMNEAPANIPAFWNACKTARRFKAAVMGENNATNQVEIVRLAERGDGYAQEGECLPGELTDTGRKSTLQLGQELRKLYVERLGLLPDVLNSHKTAYFRSTNMPRTIESLQQVLHGLYPTSKIQQGFAPHIKTRHPNTENLIGNTIGCGRLAELALAFNLAAAKDNNPKLEQLDSKLSKYIGGNPIRIDGKPRLSGILDTVRAADAHGIRIPPEFKDPGIVSIMEDAVCDEWFRGYKDEEFRRLAMGRLLAEMSEWMSAKVNRTEAPNIRVLACHDTTLAGLCQTLDVFNNRWPDFTASITFELFSESTAQPASSSFSFAGLSRKPAVKHFVRMRYQNHNMALPTCAAPGNHLPGSLEFCTLAAFQDHVRKLTPDDWEQECIPKKAR</sequence>
<accession>A0A8H3AU51</accession>
<evidence type="ECO:0000256" key="3">
    <source>
        <dbReference type="SAM" id="MobiDB-lite"/>
    </source>
</evidence>
<evidence type="ECO:0000256" key="2">
    <source>
        <dbReference type="ARBA" id="ARBA00022801"/>
    </source>
</evidence>
<feature type="region of interest" description="Disordered" evidence="3">
    <location>
        <begin position="155"/>
        <end position="179"/>
    </location>
</feature>
<organism evidence="4 5">
    <name type="scientific">Rhizoctonia solani</name>
    <dbReference type="NCBI Taxonomy" id="456999"/>
    <lineage>
        <taxon>Eukaryota</taxon>
        <taxon>Fungi</taxon>
        <taxon>Dikarya</taxon>
        <taxon>Basidiomycota</taxon>
        <taxon>Agaricomycotina</taxon>
        <taxon>Agaricomycetes</taxon>
        <taxon>Cantharellales</taxon>
        <taxon>Ceratobasidiaceae</taxon>
        <taxon>Rhizoctonia</taxon>
    </lineage>
</organism>